<dbReference type="PANTHER" id="PTHR36529:SF1">
    <property type="entry name" value="GLYCOSYLTRANSFERASE"/>
    <property type="match status" value="1"/>
</dbReference>
<dbReference type="EMBL" id="JAAGWZ010000001">
    <property type="protein sequence ID" value="NEM90756.1"/>
    <property type="molecule type" value="Genomic_DNA"/>
</dbReference>
<proteinExistence type="predicted"/>
<evidence type="ECO:0000313" key="1">
    <source>
        <dbReference type="EMBL" id="NEM90756.1"/>
    </source>
</evidence>
<evidence type="ECO:0000313" key="2">
    <source>
        <dbReference type="Proteomes" id="UP000479756"/>
    </source>
</evidence>
<dbReference type="InterPro" id="IPR018641">
    <property type="entry name" value="Trfase_1_rSAM/seldom-assoc"/>
</dbReference>
<dbReference type="Gene3D" id="3.90.550.10">
    <property type="entry name" value="Spore Coat Polysaccharide Biosynthesis Protein SpsA, Chain A"/>
    <property type="match status" value="1"/>
</dbReference>
<dbReference type="PANTHER" id="PTHR36529">
    <property type="entry name" value="SLL1095 PROTEIN"/>
    <property type="match status" value="1"/>
</dbReference>
<gene>
    <name evidence="1" type="ORF">G3T37_05245</name>
</gene>
<keyword evidence="2" id="KW-1185">Reference proteome</keyword>
<name>A0A7C9TPJ0_9MICO</name>
<dbReference type="RefSeq" id="WP_163472369.1">
    <property type="nucleotide sequence ID" value="NZ_JAAGWZ010000001.1"/>
</dbReference>
<comment type="caution">
    <text evidence="1">The sequence shown here is derived from an EMBL/GenBank/DDBJ whole genome shotgun (WGS) entry which is preliminary data.</text>
</comment>
<reference evidence="1 2" key="1">
    <citation type="journal article" date="2014" name="Int. J. Syst. Evol. Microbiol.">
        <title>Description of Galbitalea soli gen. nov., sp. nov., and Frondihabitans sucicola sp. nov.</title>
        <authorList>
            <person name="Kim S.J."/>
            <person name="Lim J.M."/>
            <person name="Ahn J.H."/>
            <person name="Weon H.Y."/>
            <person name="Hamada M."/>
            <person name="Suzuki K."/>
            <person name="Ahn T.Y."/>
            <person name="Kwon S.W."/>
        </authorList>
    </citation>
    <scope>NUCLEOTIDE SEQUENCE [LARGE SCALE GENOMIC DNA]</scope>
    <source>
        <strain evidence="1 2">NBRC 108727</strain>
    </source>
</reference>
<dbReference type="AlphaFoldDB" id="A0A7C9TPJ0"/>
<dbReference type="SUPFAM" id="SSF53448">
    <property type="entry name" value="Nucleotide-diphospho-sugar transferases"/>
    <property type="match status" value="1"/>
</dbReference>
<organism evidence="1 2">
    <name type="scientific">Galbitalea soli</name>
    <dbReference type="NCBI Taxonomy" id="1268042"/>
    <lineage>
        <taxon>Bacteria</taxon>
        <taxon>Bacillati</taxon>
        <taxon>Actinomycetota</taxon>
        <taxon>Actinomycetes</taxon>
        <taxon>Micrococcales</taxon>
        <taxon>Microbacteriaceae</taxon>
        <taxon>Galbitalea</taxon>
    </lineage>
</organism>
<sequence>MTTLILIAKETVPGRVKTRLHPPLSLEQAAELAAAALADTIATVASLPFSRRILCFDGSLLPPGAEAFEVVPQVSGGLDERLAAVFDVCSGPTVLIGMDTPQLRPTDLAPVFGAWSDDDGPLDAWFGPANDGGFWSLALARPDGALLRGIPMSQDDTGARQLERLHVAGLRVGALPMLTDVDTIADAEEVAELAPSSRFAAALTGFLTEVTR</sequence>
<protein>
    <submittedName>
        <fullName evidence="1">DUF2064 domain-containing protein</fullName>
    </submittedName>
</protein>
<dbReference type="Pfam" id="PF09837">
    <property type="entry name" value="DUF2064"/>
    <property type="match status" value="1"/>
</dbReference>
<accession>A0A7C9TPJ0</accession>
<dbReference type="InterPro" id="IPR029044">
    <property type="entry name" value="Nucleotide-diphossugar_trans"/>
</dbReference>
<dbReference type="Proteomes" id="UP000479756">
    <property type="component" value="Unassembled WGS sequence"/>
</dbReference>